<dbReference type="Proteomes" id="UP000824782">
    <property type="component" value="Unassembled WGS sequence"/>
</dbReference>
<organism evidence="1 2">
    <name type="scientific">Engystomops pustulosus</name>
    <name type="common">Tungara frog</name>
    <name type="synonym">Physalaemus pustulosus</name>
    <dbReference type="NCBI Taxonomy" id="76066"/>
    <lineage>
        <taxon>Eukaryota</taxon>
        <taxon>Metazoa</taxon>
        <taxon>Chordata</taxon>
        <taxon>Craniata</taxon>
        <taxon>Vertebrata</taxon>
        <taxon>Euteleostomi</taxon>
        <taxon>Amphibia</taxon>
        <taxon>Batrachia</taxon>
        <taxon>Anura</taxon>
        <taxon>Neobatrachia</taxon>
        <taxon>Hyloidea</taxon>
        <taxon>Leptodactylidae</taxon>
        <taxon>Leiuperinae</taxon>
        <taxon>Engystomops</taxon>
    </lineage>
</organism>
<dbReference type="EMBL" id="WNYA01068734">
    <property type="protein sequence ID" value="KAG8535384.1"/>
    <property type="molecule type" value="Genomic_DNA"/>
</dbReference>
<evidence type="ECO:0000313" key="1">
    <source>
        <dbReference type="EMBL" id="KAG8535384.1"/>
    </source>
</evidence>
<keyword evidence="2" id="KW-1185">Reference proteome</keyword>
<comment type="caution">
    <text evidence="1">The sequence shown here is derived from an EMBL/GenBank/DDBJ whole genome shotgun (WGS) entry which is preliminary data.</text>
</comment>
<reference evidence="1" key="1">
    <citation type="thesis" date="2020" institute="ProQuest LLC" country="789 East Eisenhower Parkway, Ann Arbor, MI, USA">
        <title>Comparative Genomics and Chromosome Evolution.</title>
        <authorList>
            <person name="Mudd A.B."/>
        </authorList>
    </citation>
    <scope>NUCLEOTIDE SEQUENCE</scope>
    <source>
        <strain evidence="1">237g6f4</strain>
        <tissue evidence="1">Blood</tissue>
    </source>
</reference>
<sequence length="122" mass="13750">MTTTSMTKTTISTEMTRLWITTITMKKSTISMEMTRIKPTTTSMTKTTTNMSGVRTTTISRKKTKIYMTTSATNTIKREDRGTTTTILTGTIRNVTIVLHQSLWCFPWLPRSGEGRLGKTLC</sequence>
<gene>
    <name evidence="1" type="ORF">GDO81_028682</name>
</gene>
<dbReference type="AlphaFoldDB" id="A0AAV6YCW2"/>
<accession>A0AAV6YCW2</accession>
<evidence type="ECO:0000313" key="2">
    <source>
        <dbReference type="Proteomes" id="UP000824782"/>
    </source>
</evidence>
<protein>
    <submittedName>
        <fullName evidence="1">Uncharacterized protein</fullName>
    </submittedName>
</protein>
<proteinExistence type="predicted"/>
<name>A0AAV6YCW2_ENGPU</name>